<dbReference type="AlphaFoldDB" id="A0A0F2CN13"/>
<gene>
    <name evidence="2" type="primary">asp3</name>
    <name evidence="2" type="ORF">D8798_03775</name>
    <name evidence="1" type="ORF">MK546_05435</name>
</gene>
<reference evidence="2 3" key="1">
    <citation type="submission" date="2018-11" db="EMBL/GenBank/DDBJ databases">
        <title>Species Designations Belie Phenotypic and Genotypic Heterogeneity in Oral Streptococci.</title>
        <authorList>
            <person name="Velsko I."/>
        </authorList>
    </citation>
    <scope>NUCLEOTIDE SEQUENCE [LARGE SCALE GENOMIC DNA]</scope>
    <source>
        <strain evidence="2 3">BCA6</strain>
    </source>
</reference>
<reference evidence="1" key="2">
    <citation type="journal article" date="2022" name="Med Res Arch">
        <title>Genomic identification of streptococcal strains and relation to clinical characteristics. A substudy to The Partial Oral Treatment of Endocarditis (POET) Trial.</title>
        <authorList>
            <person name="Christensen J."/>
            <person name="Jensen C."/>
            <person name="Dargis R."/>
            <person name="Nielsen X."/>
            <person name="Pries- Heje M."/>
            <person name="Wiingaard C."/>
            <person name="Ihlemann N."/>
            <person name="Gill S."/>
            <person name="Bruun N."/>
            <person name="Elming H."/>
            <person name="Povlsen J."/>
            <person name="Madsen T."/>
            <person name="Jensen K."/>
            <person name="Fuursted K."/>
            <person name="Ostergaard L."/>
            <person name="Christiansen U."/>
            <person name="Rosenvinge F."/>
            <person name="Helweg-Larsen J."/>
            <person name="Fosbol E."/>
            <person name="Kober L."/>
            <person name="Torp-Pedersen C."/>
            <person name="Tonder N."/>
            <person name="Moser C."/>
            <person name="Iversen K."/>
            <person name="Bundgaard H."/>
        </authorList>
    </citation>
    <scope>NUCLEOTIDE SEQUENCE</scope>
    <source>
        <strain evidence="1">K13014465</strain>
    </source>
</reference>
<dbReference type="Proteomes" id="UP000272213">
    <property type="component" value="Unassembled WGS sequence"/>
</dbReference>
<dbReference type="GO" id="GO:0015031">
    <property type="term" value="P:protein transport"/>
    <property type="evidence" value="ECO:0007669"/>
    <property type="project" value="InterPro"/>
</dbReference>
<dbReference type="RefSeq" id="WP_045499132.1">
    <property type="nucleotide sequence ID" value="NZ_JAKREO010000002.1"/>
</dbReference>
<dbReference type="OrthoDB" id="2042927at2"/>
<reference evidence="1" key="3">
    <citation type="submission" date="2022-02" db="EMBL/GenBank/DDBJ databases">
        <authorList>
            <person name="Christensen J.J.E."/>
            <person name="Jensen C.S."/>
            <person name="Nielsen X.C."/>
            <person name="Dargis R."/>
        </authorList>
    </citation>
    <scope>NUCLEOTIDE SEQUENCE</scope>
    <source>
        <strain evidence="1">K13014465</strain>
    </source>
</reference>
<protein>
    <submittedName>
        <fullName evidence="2">Accessory Sec system protein Asp3</fullName>
    </submittedName>
</protein>
<dbReference type="Proteomes" id="UP001208029">
    <property type="component" value="Unassembled WGS sequence"/>
</dbReference>
<comment type="caution">
    <text evidence="2">The sequence shown here is derived from an EMBL/GenBank/DDBJ whole genome shotgun (WGS) entry which is preliminary data.</text>
</comment>
<dbReference type="EMBL" id="JAKUYZ010000009">
    <property type="protein sequence ID" value="MCY7221534.1"/>
    <property type="molecule type" value="Genomic_DNA"/>
</dbReference>
<accession>A0A0F2CN13</accession>
<dbReference type="NCBIfam" id="TIGR03711">
    <property type="entry name" value="acc_sec_asp3"/>
    <property type="match status" value="1"/>
</dbReference>
<name>A0A0F2CN13_STRCR</name>
<proteinExistence type="predicted"/>
<evidence type="ECO:0000313" key="3">
    <source>
        <dbReference type="Proteomes" id="UP000272213"/>
    </source>
</evidence>
<evidence type="ECO:0000313" key="2">
    <source>
        <dbReference type="EMBL" id="RSJ76942.1"/>
    </source>
</evidence>
<organism evidence="2 3">
    <name type="scientific">Streptococcus cristatus</name>
    <dbReference type="NCBI Taxonomy" id="45634"/>
    <lineage>
        <taxon>Bacteria</taxon>
        <taxon>Bacillati</taxon>
        <taxon>Bacillota</taxon>
        <taxon>Bacilli</taxon>
        <taxon>Lactobacillales</taxon>
        <taxon>Streptococcaceae</taxon>
        <taxon>Streptococcus</taxon>
    </lineage>
</organism>
<evidence type="ECO:0000313" key="1">
    <source>
        <dbReference type="EMBL" id="MCY7221534.1"/>
    </source>
</evidence>
<dbReference type="EMBL" id="RJPM01000002">
    <property type="protein sequence ID" value="RSJ76942.1"/>
    <property type="molecule type" value="Genomic_DNA"/>
</dbReference>
<dbReference type="InterPro" id="IPR022259">
    <property type="entry name" value="Acessory_Sec_prot_Asp3"/>
</dbReference>
<dbReference type="Pfam" id="PF15432">
    <property type="entry name" value="Sec-ASP3"/>
    <property type="match status" value="1"/>
</dbReference>
<sequence length="344" mass="40799">MIYKEEIYFAYWDMQSVSQYLYGSSVKLLADGHVLYENQFMPSGTVIHEWHSQANYQALRNTSQLPELKRGEKYIFGSHLETLPENSTYLKIEFMNARDEEIFNQIIKQGETMSVRVPNNTHHYKIQLVSSGCHRFLFESIYIAEEGVADYTVDRYWISKLLHKDVNQETIYVCFTEPDFNRTGYIPEIVREHFPNLLVVNSSYKDALLYMEKEFFEILLGTIEKLSREYSFEKVAFAGYGPISNIAALLYSQQFENAYALVTDDFMPELDYQHVLVRYQNRVNYPLFRDLLLERFNSARVKEYAHLKNRPRVLTKIDYLLDQSFLLQKIDLEKTEEWMRKNEA</sequence>